<dbReference type="AlphaFoldDB" id="A0A8H6XGB9"/>
<proteinExistence type="predicted"/>
<comment type="caution">
    <text evidence="1">The sequence shown here is derived from an EMBL/GenBank/DDBJ whole genome shotgun (WGS) entry which is preliminary data.</text>
</comment>
<dbReference type="Proteomes" id="UP000623467">
    <property type="component" value="Unassembled WGS sequence"/>
</dbReference>
<dbReference type="EMBL" id="JACAZH010000028">
    <property type="protein sequence ID" value="KAF7340950.1"/>
    <property type="molecule type" value="Genomic_DNA"/>
</dbReference>
<organism evidence="1 2">
    <name type="scientific">Mycena sanguinolenta</name>
    <dbReference type="NCBI Taxonomy" id="230812"/>
    <lineage>
        <taxon>Eukaryota</taxon>
        <taxon>Fungi</taxon>
        <taxon>Dikarya</taxon>
        <taxon>Basidiomycota</taxon>
        <taxon>Agaricomycotina</taxon>
        <taxon>Agaricomycetes</taxon>
        <taxon>Agaricomycetidae</taxon>
        <taxon>Agaricales</taxon>
        <taxon>Marasmiineae</taxon>
        <taxon>Mycenaceae</taxon>
        <taxon>Mycena</taxon>
    </lineage>
</organism>
<reference evidence="1" key="1">
    <citation type="submission" date="2020-05" db="EMBL/GenBank/DDBJ databases">
        <title>Mycena genomes resolve the evolution of fungal bioluminescence.</title>
        <authorList>
            <person name="Tsai I.J."/>
        </authorList>
    </citation>
    <scope>NUCLEOTIDE SEQUENCE</scope>
    <source>
        <strain evidence="1">160909Yilan</strain>
    </source>
</reference>
<name>A0A8H6XGB9_9AGAR</name>
<evidence type="ECO:0000313" key="2">
    <source>
        <dbReference type="Proteomes" id="UP000623467"/>
    </source>
</evidence>
<sequence>MGSKTMGRGRKELGGLSIRPRAVPDALGLARYPSFFPPSFFLAITFFFSSPTWAKASFVSFVISKPPRVGLGLTNRKSFGKRKEWTLDDAYRGERAQTRVRTQEMMRTTPDLVPVCFHFVRHKLEGQGDYEKAGASGAGAGGSSRAPCITITY</sequence>
<keyword evidence="2" id="KW-1185">Reference proteome</keyword>
<evidence type="ECO:0000313" key="1">
    <source>
        <dbReference type="EMBL" id="KAF7340950.1"/>
    </source>
</evidence>
<gene>
    <name evidence="1" type="ORF">MSAN_02080300</name>
</gene>
<accession>A0A8H6XGB9</accession>
<protein>
    <submittedName>
        <fullName evidence="1">Uncharacterized protein</fullName>
    </submittedName>
</protein>